<keyword evidence="4" id="KW-1185">Reference proteome</keyword>
<feature type="compositionally biased region" description="Low complexity" evidence="1">
    <location>
        <begin position="135"/>
        <end position="148"/>
    </location>
</feature>
<name>A0ABD3MP28_9STRA</name>
<feature type="signal peptide" evidence="2">
    <location>
        <begin position="1"/>
        <end position="21"/>
    </location>
</feature>
<dbReference type="AlphaFoldDB" id="A0ABD3MP28"/>
<organism evidence="3 4">
    <name type="scientific">Stephanodiscus triporus</name>
    <dbReference type="NCBI Taxonomy" id="2934178"/>
    <lineage>
        <taxon>Eukaryota</taxon>
        <taxon>Sar</taxon>
        <taxon>Stramenopiles</taxon>
        <taxon>Ochrophyta</taxon>
        <taxon>Bacillariophyta</taxon>
        <taxon>Coscinodiscophyceae</taxon>
        <taxon>Thalassiosirophycidae</taxon>
        <taxon>Stephanodiscales</taxon>
        <taxon>Stephanodiscaceae</taxon>
        <taxon>Stephanodiscus</taxon>
    </lineage>
</organism>
<protein>
    <submittedName>
        <fullName evidence="3">Uncharacterized protein</fullName>
    </submittedName>
</protein>
<evidence type="ECO:0000256" key="1">
    <source>
        <dbReference type="SAM" id="MobiDB-lite"/>
    </source>
</evidence>
<sequence length="209" mass="23606">MLTRFYLCAFLVATIVASNSALETKDYVAPLEDSPNIDKAKLHGKRALMADWWDDDWWEAYQLATKRQTRRQTGKPTRKPMWKPWNAWQPTTIRPAKVFTFFTPNAPDDPGDNKTNMPPVRHPSFLRGPSRRRTPSSSGSTARGTTPPQRTVGTRSPGSSWLRVPTPSFVGAGRTGDGTSAKDPDDFEELYAKIQERMNVDDRKSKLSH</sequence>
<evidence type="ECO:0000313" key="4">
    <source>
        <dbReference type="Proteomes" id="UP001530315"/>
    </source>
</evidence>
<dbReference type="EMBL" id="JALLAZ020001768">
    <property type="protein sequence ID" value="KAL3764633.1"/>
    <property type="molecule type" value="Genomic_DNA"/>
</dbReference>
<comment type="caution">
    <text evidence="3">The sequence shown here is derived from an EMBL/GenBank/DDBJ whole genome shotgun (WGS) entry which is preliminary data.</text>
</comment>
<reference evidence="3 4" key="1">
    <citation type="submission" date="2024-10" db="EMBL/GenBank/DDBJ databases">
        <title>Updated reference genomes for cyclostephanoid diatoms.</title>
        <authorList>
            <person name="Roberts W.R."/>
            <person name="Alverson A.J."/>
        </authorList>
    </citation>
    <scope>NUCLEOTIDE SEQUENCE [LARGE SCALE GENOMIC DNA]</scope>
    <source>
        <strain evidence="3 4">AJA276-08</strain>
    </source>
</reference>
<feature type="region of interest" description="Disordered" evidence="1">
    <location>
        <begin position="101"/>
        <end position="187"/>
    </location>
</feature>
<feature type="compositionally biased region" description="Basic residues" evidence="1">
    <location>
        <begin position="67"/>
        <end position="81"/>
    </location>
</feature>
<feature type="compositionally biased region" description="Polar residues" evidence="1">
    <location>
        <begin position="149"/>
        <end position="159"/>
    </location>
</feature>
<evidence type="ECO:0000256" key="2">
    <source>
        <dbReference type="SAM" id="SignalP"/>
    </source>
</evidence>
<accession>A0ABD3MP28</accession>
<feature type="chain" id="PRO_5044780506" evidence="2">
    <location>
        <begin position="22"/>
        <end position="209"/>
    </location>
</feature>
<evidence type="ECO:0000313" key="3">
    <source>
        <dbReference type="EMBL" id="KAL3764633.1"/>
    </source>
</evidence>
<feature type="region of interest" description="Disordered" evidence="1">
    <location>
        <begin position="66"/>
        <end position="85"/>
    </location>
</feature>
<proteinExistence type="predicted"/>
<gene>
    <name evidence="3" type="ORF">ACHAW5_001826</name>
</gene>
<dbReference type="Proteomes" id="UP001530315">
    <property type="component" value="Unassembled WGS sequence"/>
</dbReference>
<keyword evidence="2" id="KW-0732">Signal</keyword>